<dbReference type="Gene3D" id="4.10.240.10">
    <property type="entry name" value="Zn(2)-C6 fungal-type DNA-binding domain"/>
    <property type="match status" value="1"/>
</dbReference>
<keyword evidence="1" id="KW-0539">Nucleus</keyword>
<accession>A0A9P9E2S7</accession>
<feature type="region of interest" description="Disordered" evidence="2">
    <location>
        <begin position="1"/>
        <end position="21"/>
    </location>
</feature>
<dbReference type="Pfam" id="PF00172">
    <property type="entry name" value="Zn_clus"/>
    <property type="match status" value="1"/>
</dbReference>
<organism evidence="4 5">
    <name type="scientific">Dactylonectria macrodidyma</name>
    <dbReference type="NCBI Taxonomy" id="307937"/>
    <lineage>
        <taxon>Eukaryota</taxon>
        <taxon>Fungi</taxon>
        <taxon>Dikarya</taxon>
        <taxon>Ascomycota</taxon>
        <taxon>Pezizomycotina</taxon>
        <taxon>Sordariomycetes</taxon>
        <taxon>Hypocreomycetidae</taxon>
        <taxon>Hypocreales</taxon>
        <taxon>Nectriaceae</taxon>
        <taxon>Dactylonectria</taxon>
    </lineage>
</organism>
<evidence type="ECO:0000256" key="1">
    <source>
        <dbReference type="ARBA" id="ARBA00023242"/>
    </source>
</evidence>
<feature type="compositionally biased region" description="Polar residues" evidence="2">
    <location>
        <begin position="78"/>
        <end position="88"/>
    </location>
</feature>
<dbReference type="InterPro" id="IPR001138">
    <property type="entry name" value="Zn2Cys6_DnaBD"/>
</dbReference>
<feature type="region of interest" description="Disordered" evidence="2">
    <location>
        <begin position="545"/>
        <end position="592"/>
    </location>
</feature>
<gene>
    <name evidence="4" type="ORF">EDB81DRAFT_859585</name>
</gene>
<feature type="compositionally biased region" description="Low complexity" evidence="2">
    <location>
        <begin position="545"/>
        <end position="554"/>
    </location>
</feature>
<dbReference type="AlphaFoldDB" id="A0A9P9E2S7"/>
<evidence type="ECO:0000259" key="3">
    <source>
        <dbReference type="PROSITE" id="PS50048"/>
    </source>
</evidence>
<proteinExistence type="predicted"/>
<dbReference type="EMBL" id="JAGMUV010000017">
    <property type="protein sequence ID" value="KAH7130905.1"/>
    <property type="molecule type" value="Genomic_DNA"/>
</dbReference>
<comment type="caution">
    <text evidence="4">The sequence shown here is derived from an EMBL/GenBank/DDBJ whole genome shotgun (WGS) entry which is preliminary data.</text>
</comment>
<dbReference type="InterPro" id="IPR036864">
    <property type="entry name" value="Zn2-C6_fun-type_DNA-bd_sf"/>
</dbReference>
<feature type="region of interest" description="Disordered" evidence="2">
    <location>
        <begin position="73"/>
        <end position="111"/>
    </location>
</feature>
<evidence type="ECO:0000313" key="5">
    <source>
        <dbReference type="Proteomes" id="UP000738349"/>
    </source>
</evidence>
<protein>
    <recommendedName>
        <fullName evidence="3">Zn(2)-C6 fungal-type domain-containing protein</fullName>
    </recommendedName>
</protein>
<feature type="compositionally biased region" description="Low complexity" evidence="2">
    <location>
        <begin position="96"/>
        <end position="110"/>
    </location>
</feature>
<name>A0A9P9E2S7_9HYPO</name>
<evidence type="ECO:0000313" key="4">
    <source>
        <dbReference type="EMBL" id="KAH7130905.1"/>
    </source>
</evidence>
<dbReference type="CDD" id="cd00067">
    <property type="entry name" value="GAL4"/>
    <property type="match status" value="1"/>
</dbReference>
<reference evidence="4" key="1">
    <citation type="journal article" date="2021" name="Nat. Commun.">
        <title>Genetic determinants of endophytism in the Arabidopsis root mycobiome.</title>
        <authorList>
            <person name="Mesny F."/>
            <person name="Miyauchi S."/>
            <person name="Thiergart T."/>
            <person name="Pickel B."/>
            <person name="Atanasova L."/>
            <person name="Karlsson M."/>
            <person name="Huettel B."/>
            <person name="Barry K.W."/>
            <person name="Haridas S."/>
            <person name="Chen C."/>
            <person name="Bauer D."/>
            <person name="Andreopoulos W."/>
            <person name="Pangilinan J."/>
            <person name="LaButti K."/>
            <person name="Riley R."/>
            <person name="Lipzen A."/>
            <person name="Clum A."/>
            <person name="Drula E."/>
            <person name="Henrissat B."/>
            <person name="Kohler A."/>
            <person name="Grigoriev I.V."/>
            <person name="Martin F.M."/>
            <person name="Hacquard S."/>
        </authorList>
    </citation>
    <scope>NUCLEOTIDE SEQUENCE</scope>
    <source>
        <strain evidence="4">MPI-CAGE-AT-0147</strain>
    </source>
</reference>
<dbReference type="SMART" id="SM00066">
    <property type="entry name" value="GAL4"/>
    <property type="match status" value="1"/>
</dbReference>
<dbReference type="Proteomes" id="UP000738349">
    <property type="component" value="Unassembled WGS sequence"/>
</dbReference>
<feature type="compositionally biased region" description="Polar residues" evidence="2">
    <location>
        <begin position="1"/>
        <end position="19"/>
    </location>
</feature>
<feature type="domain" description="Zn(2)-C6 fungal-type" evidence="3">
    <location>
        <begin position="22"/>
        <end position="66"/>
    </location>
</feature>
<keyword evidence="5" id="KW-1185">Reference proteome</keyword>
<dbReference type="OrthoDB" id="4222821at2759"/>
<dbReference type="GO" id="GO:0008270">
    <property type="term" value="F:zinc ion binding"/>
    <property type="evidence" value="ECO:0007669"/>
    <property type="project" value="InterPro"/>
</dbReference>
<evidence type="ECO:0000256" key="2">
    <source>
        <dbReference type="SAM" id="MobiDB-lite"/>
    </source>
</evidence>
<sequence>MSAPTGTIPRSNSGVTQGRRQACDRCSEQKVRCIRSAPTNDDGGDGEAVELARCFRCRKARAQCVYSFYQRAGRPSKRSNTSSELQSDGHSKRPTRTSTPTPTSTSTSTPISKVAALSSIEVASISTMTMCQETEAHKRPTLEIQINQMVADAAPVELGPMQNHPVAAAPNDPEQDTRNETTYQQCMAEFSLNDLDIWSGMPTLSTGSISPQVEMEPTQYPMPSGVTGGYAMTPEATDHHDDGGHRAETTANTLPSSTASALSSMAATAATHVTLSPNTPDSTEAYIEQLAELNLAIFRSTRSMCASSGANTPVSMAWPFSGEIFEATSSLIRLIDAFSQAHAAADTTVTYTHIQHDPMVLDAETSLHRETSPDHLNTDFGRVTSASSTLKSVSAQNPDPGVALLILAAHQRLSSAFENMCACIHRYLQGTQEGSTLPFEFGAHQQSSGCLCGAQQHTFSGLNGAGAGGMFMQPWASTCAGSTASLNPFSSQGFAPSSTAQFFVIIELITYYLNRLDRALGPAVTGEPEQGPDFQAFLVQPVDVSDMSSSSSDESWPDIYNLGLGETGPASSRTQSSKTSERESGSTGSSSARALMRLGHEMHERHQTLRQHIREIKRVIRASNDS</sequence>
<dbReference type="GO" id="GO:0000981">
    <property type="term" value="F:DNA-binding transcription factor activity, RNA polymerase II-specific"/>
    <property type="evidence" value="ECO:0007669"/>
    <property type="project" value="InterPro"/>
</dbReference>
<dbReference type="PROSITE" id="PS50048">
    <property type="entry name" value="ZN2_CY6_FUNGAL_2"/>
    <property type="match status" value="1"/>
</dbReference>
<dbReference type="SUPFAM" id="SSF57701">
    <property type="entry name" value="Zn2/Cys6 DNA-binding domain"/>
    <property type="match status" value="1"/>
</dbReference>